<dbReference type="Pfam" id="PF00078">
    <property type="entry name" value="RVT_1"/>
    <property type="match status" value="1"/>
</dbReference>
<feature type="domain" description="Reverse transcriptase" evidence="3">
    <location>
        <begin position="720"/>
        <end position="1010"/>
    </location>
</feature>
<dbReference type="Proteomes" id="UP000521872">
    <property type="component" value="Unassembled WGS sequence"/>
</dbReference>
<feature type="region of interest" description="Disordered" evidence="2">
    <location>
        <begin position="1"/>
        <end position="117"/>
    </location>
</feature>
<dbReference type="PANTHER" id="PTHR19446">
    <property type="entry name" value="REVERSE TRANSCRIPTASES"/>
    <property type="match status" value="1"/>
</dbReference>
<dbReference type="InterPro" id="IPR043502">
    <property type="entry name" value="DNA/RNA_pol_sf"/>
</dbReference>
<dbReference type="CDD" id="cd01650">
    <property type="entry name" value="RT_nLTR_like"/>
    <property type="match status" value="1"/>
</dbReference>
<proteinExistence type="predicted"/>
<name>A0A8H4VLT1_9AGAR</name>
<dbReference type="EMBL" id="JAACJL010000044">
    <property type="protein sequence ID" value="KAF4615476.1"/>
    <property type="molecule type" value="Genomic_DNA"/>
</dbReference>
<evidence type="ECO:0000313" key="4">
    <source>
        <dbReference type="EMBL" id="KAF4615476.1"/>
    </source>
</evidence>
<dbReference type="InterPro" id="IPR036691">
    <property type="entry name" value="Endo/exonu/phosph_ase_sf"/>
</dbReference>
<protein>
    <recommendedName>
        <fullName evidence="3">Reverse transcriptase domain-containing protein</fullName>
    </recommendedName>
</protein>
<accession>A0A8H4VLT1</accession>
<organism evidence="4 5">
    <name type="scientific">Agrocybe pediades</name>
    <dbReference type="NCBI Taxonomy" id="84607"/>
    <lineage>
        <taxon>Eukaryota</taxon>
        <taxon>Fungi</taxon>
        <taxon>Dikarya</taxon>
        <taxon>Basidiomycota</taxon>
        <taxon>Agaricomycotina</taxon>
        <taxon>Agaricomycetes</taxon>
        <taxon>Agaricomycetidae</taxon>
        <taxon>Agaricales</taxon>
        <taxon>Agaricineae</taxon>
        <taxon>Strophariaceae</taxon>
        <taxon>Agrocybe</taxon>
    </lineage>
</organism>
<feature type="region of interest" description="Disordered" evidence="2">
    <location>
        <begin position="650"/>
        <end position="688"/>
    </location>
</feature>
<keyword evidence="5" id="KW-1185">Reference proteome</keyword>
<feature type="coiled-coil region" evidence="1">
    <location>
        <begin position="449"/>
        <end position="498"/>
    </location>
</feature>
<keyword evidence="1" id="KW-0175">Coiled coil</keyword>
<dbReference type="Pfam" id="PF03372">
    <property type="entry name" value="Exo_endo_phos"/>
    <property type="match status" value="1"/>
</dbReference>
<dbReference type="Pfam" id="PF13966">
    <property type="entry name" value="zf-RVT"/>
    <property type="match status" value="1"/>
</dbReference>
<evidence type="ECO:0000259" key="3">
    <source>
        <dbReference type="PROSITE" id="PS50878"/>
    </source>
</evidence>
<dbReference type="InterPro" id="IPR005135">
    <property type="entry name" value="Endo/exonuclease/phosphatase"/>
</dbReference>
<dbReference type="InterPro" id="IPR026960">
    <property type="entry name" value="RVT-Znf"/>
</dbReference>
<evidence type="ECO:0000256" key="2">
    <source>
        <dbReference type="SAM" id="MobiDB-lite"/>
    </source>
</evidence>
<dbReference type="InterPro" id="IPR000477">
    <property type="entry name" value="RT_dom"/>
</dbReference>
<evidence type="ECO:0000256" key="1">
    <source>
        <dbReference type="SAM" id="Coils"/>
    </source>
</evidence>
<dbReference type="PROSITE" id="PS50878">
    <property type="entry name" value="RT_POL"/>
    <property type="match status" value="1"/>
</dbReference>
<gene>
    <name evidence="4" type="ORF">D9613_003370</name>
</gene>
<comment type="caution">
    <text evidence="4">The sequence shown here is derived from an EMBL/GenBank/DDBJ whole genome shotgun (WGS) entry which is preliminary data.</text>
</comment>
<reference evidence="4 5" key="1">
    <citation type="submission" date="2019-12" db="EMBL/GenBank/DDBJ databases">
        <authorList>
            <person name="Floudas D."/>
            <person name="Bentzer J."/>
            <person name="Ahren D."/>
            <person name="Johansson T."/>
            <person name="Persson P."/>
            <person name="Tunlid A."/>
        </authorList>
    </citation>
    <scope>NUCLEOTIDE SEQUENCE [LARGE SCALE GENOMIC DNA]</scope>
    <source>
        <strain evidence="4 5">CBS 102.39</strain>
    </source>
</reference>
<dbReference type="SUPFAM" id="SSF56672">
    <property type="entry name" value="DNA/RNA polymerases"/>
    <property type="match status" value="1"/>
</dbReference>
<feature type="compositionally biased region" description="Basic and acidic residues" evidence="2">
    <location>
        <begin position="83"/>
        <end position="104"/>
    </location>
</feature>
<dbReference type="SUPFAM" id="SSF56219">
    <property type="entry name" value="DNase I-like"/>
    <property type="match status" value="1"/>
</dbReference>
<feature type="compositionally biased region" description="Low complexity" evidence="2">
    <location>
        <begin position="105"/>
        <end position="117"/>
    </location>
</feature>
<dbReference type="Gene3D" id="3.60.10.10">
    <property type="entry name" value="Endonuclease/exonuclease/phosphatase"/>
    <property type="match status" value="1"/>
</dbReference>
<feature type="compositionally biased region" description="Basic and acidic residues" evidence="2">
    <location>
        <begin position="61"/>
        <end position="75"/>
    </location>
</feature>
<evidence type="ECO:0000313" key="5">
    <source>
        <dbReference type="Proteomes" id="UP000521872"/>
    </source>
</evidence>
<sequence>MHQEDDDVATMGRGLNPTATGVPPEEGIVAEGQRSTRAHPEGEQLPDQGNQAQRSVGAAEPNDRCAYQDRHRNNEPELIGQGGDRDQNRDHHEEPEPLIERNERQQQANSNKKNSKAAVKLASMNINGFNAARAEHSETGGKWNNVRAIMHEKRIGILLVQEAHLDGDRERTLQTLFERQLQIWNFPDPEMPRARAGVAFVINKQIINASNVGEVRSIVPGRAASIKLTINTGKSMTILNVYAPNQAGDNRNFWQQLANYYAQHPSHKPDVMAGDLNMVEDSIDRLPMRMSDPQATVDALDYLKTELGLIDGWRNTYPTEKNWTYRQLTAHGSKSRIDRIYVTNHIFQSAFEWRIEPCYISDHQIVLVKLTDEQAPESGTGRRTLTSYLLKDAMLLEHIRKMGLELEEKFRNLADGTEQRTEENNVQILLAQYKIEVMGMAARREKAIIPRALAQLKTLEEQLAAANNDDTLPQAEKIQRTNDLLRQIEQIMRQQRNRQKKKIAATNRLLSETISREWSTMNKQKQPRDLIMALKRQGPENIQPRNNLQAPREKNSKKMTQMMRDYHHGLQREGLITDPIEEQQRNLKINEVLNVAVDKLDDNQKGILGQRISRDEVVEALKVAAHWKAPGVDGIPYELWKQMARRFVERRDQERQQDNGVNQGGDGRMNGQPQEGNEQENANADDAERPLEEIAEEDPRGDKDPQPDIIAILTTVFNDIEEHGVDKSTKFSRGWMCPLYKKKDKDEMANYRPLTMLNTDYKLMTKVYATRLSSVATTVLHENQAGFVKGRQITDQTRLIETMIDYAATTGKNGLIVGLDQEKAYDKIAHDYLWKALHKFGIPQEMINTIRSLYEKADTRVMVNGFLSDTYNIVRGVRQGDPLSCLLFDIAIEPLAIMLRTSPSLAGYTIKGVTEKVIVNLFADDTTVFLAAEDSFQDLQTILKNWCTASTAKFNIDKTEVIPIGTQEYRLAVLATRKTNPNSEAIQANLHIVPDGEAVRMLGAWVGNKVNATEVWAPVLEKVDKKLAQWAKSKPTIEGRRLIVQMIVGGMTQYLSKVQSMPKEVEKRLDRRIRKYIWSEKNSTPVKMDTVHAPIEIGGRAVLDIKARNEAINIMWLQSYLRNAEKRPLWAWVADGVLAGNVPKNNAPFPHEARLNMITQTWKPYKSKKAPASIRGLLATAVKYGLRPEALHVSDNVLREMPIWRHTEMKITEQRLATTKTGKCLIQKHHAVKLGDVEQIAGMANAHGHVDNKDCGCQNCQNTRLNSQCVAPNRCMKTAQKAVTAINEKWRPCPNWAPINAQQVVQGDGAEGGKIKMVDKSLPEVQQMEGIYRIFTSGVTHPRRPRIRDNVRDGEEGKIVVKTATTSQVQNGTPITTVAIVYKVNNVQKERVVRLPRKLAKLTESGSLVAIRLALNMAPRKATLEIEVPSISVFNRLTKTAKEDESRGYLGVQNAPLIKAILAQIRGRKGHTLLRSGMRLQESEEQNRAEQLAKDAQQNVVTDVISLKTSPSRKLTGAELALLTQKDAYRHIRSKKQQKYEHRKRTAENISQVQREIENAFRISVKEEQIWKAVRHKDHSRNIRYFLWMTLHDAYMVGTNWQRATYAPELQNRGNCTMCNKTESMQHILFECRSNGQEKIWQMAKQLWDRRTEAEEWPAPSLGTVVASALPNLPLQRDKSPTKGLLRFYRVLMAEAVYSIWKLRCERIIQNEDRQHSQNEVQSKFEHALQTRLELDVAMTHQRYEKRALPRGLVRDTWNNAVQVNRIKVPLPKKWPGKGQMGVLVSIGLGGHEERRRGIG</sequence>
<dbReference type="CDD" id="cd09076">
    <property type="entry name" value="L1-EN"/>
    <property type="match status" value="1"/>
</dbReference>
<dbReference type="GO" id="GO:0003824">
    <property type="term" value="F:catalytic activity"/>
    <property type="evidence" value="ECO:0007669"/>
    <property type="project" value="InterPro"/>
</dbReference>
<feature type="compositionally biased region" description="Polar residues" evidence="2">
    <location>
        <begin position="671"/>
        <end position="682"/>
    </location>
</feature>